<evidence type="ECO:0000313" key="3">
    <source>
        <dbReference type="Proteomes" id="UP000028059"/>
    </source>
</evidence>
<dbReference type="EC" id="2.7.4.16" evidence="2"/>
<reference evidence="2 3" key="1">
    <citation type="submission" date="2014-06" db="EMBL/GenBank/DDBJ databases">
        <authorList>
            <person name="Ngugi D.K."/>
            <person name="Blom J."/>
            <person name="Alam I."/>
            <person name="Rashid M."/>
            <person name="Ba Alawi W."/>
            <person name="Zhang G."/>
            <person name="Hikmawan T."/>
            <person name="Guan Y."/>
            <person name="Antunes A."/>
            <person name="Siam R."/>
            <person name="ElDorry H."/>
            <person name="Bajic V."/>
            <person name="Stingl U."/>
        </authorList>
    </citation>
    <scope>NUCLEOTIDE SEQUENCE [LARGE SCALE GENOMIC DNA]</scope>
    <source>
        <strain evidence="2">SCGC AAA799-N04</strain>
    </source>
</reference>
<protein>
    <submittedName>
        <fullName evidence="2">Thiamine-monophosphate kinase protein</fullName>
        <ecNumber evidence="2">2.7.4.16</ecNumber>
    </submittedName>
</protein>
<organism evidence="2 3">
    <name type="scientific">Marine Group I thaumarchaeote SCGC AAA799-N04</name>
    <dbReference type="NCBI Taxonomy" id="1502293"/>
    <lineage>
        <taxon>Archaea</taxon>
        <taxon>Nitrososphaerota</taxon>
        <taxon>Marine Group I</taxon>
    </lineage>
</organism>
<dbReference type="Gene3D" id="3.40.50.10810">
    <property type="entry name" value="Tandem AAA-ATPase domain"/>
    <property type="match status" value="1"/>
</dbReference>
<dbReference type="GO" id="GO:0140097">
    <property type="term" value="F:catalytic activity, acting on DNA"/>
    <property type="evidence" value="ECO:0007669"/>
    <property type="project" value="UniProtKB-ARBA"/>
</dbReference>
<dbReference type="SUPFAM" id="SSF52540">
    <property type="entry name" value="P-loop containing nucleoside triphosphate hydrolases"/>
    <property type="match status" value="1"/>
</dbReference>
<dbReference type="InterPro" id="IPR057342">
    <property type="entry name" value="DEXDc_RapA"/>
</dbReference>
<keyword evidence="2" id="KW-0808">Transferase</keyword>
<sequence>MEISELKSGITITGPKWPEPVQIKKVDNTGQYVHLVGSTTLSKEHIDQIIPISDLSDINIQTISTDFSSEAWKVFLALEAKRYRFASLYDPLLAMNASKVDPLPHQIEAVYGYVLKMPRIRFLLAHDPGAGKTIMAGLIIKELKMRKVIRRVLIVVPGHLKDQWRRELKDRFEENFVLVGRDYLGAHYAENVWERENLIITSMDFAKREDIIPSLSSSQFDMIIVDEAHKMSAYRYGDKTEKTGRYRLGETLSRVSEHLLFLTATPHKGDPENFRLFLDLLEPGFFATSDMLKESIENQDNPLFLRRIKSDMKIFLNFS</sequence>
<keyword evidence="3" id="KW-1185">Reference proteome</keyword>
<dbReference type="InterPro" id="IPR027417">
    <property type="entry name" value="P-loop_NTPase"/>
</dbReference>
<name>A0A081RLA2_9ARCH</name>
<dbReference type="InterPro" id="IPR014001">
    <property type="entry name" value="Helicase_ATP-bd"/>
</dbReference>
<comment type="caution">
    <text evidence="2">The sequence shown here is derived from an EMBL/GenBank/DDBJ whole genome shotgun (WGS) entry which is preliminary data.</text>
</comment>
<dbReference type="GO" id="GO:0016787">
    <property type="term" value="F:hydrolase activity"/>
    <property type="evidence" value="ECO:0007669"/>
    <property type="project" value="InterPro"/>
</dbReference>
<feature type="domain" description="Helicase ATP-binding" evidence="1">
    <location>
        <begin position="113"/>
        <end position="284"/>
    </location>
</feature>
<dbReference type="PANTHER" id="PTHR10799">
    <property type="entry name" value="SNF2/RAD54 HELICASE FAMILY"/>
    <property type="match status" value="1"/>
</dbReference>
<dbReference type="CDD" id="cd18011">
    <property type="entry name" value="DEXDc_RapA"/>
    <property type="match status" value="1"/>
</dbReference>
<accession>A0A081RLA2</accession>
<dbReference type="EMBL" id="JOKN01000042">
    <property type="protein sequence ID" value="KEQ55975.1"/>
    <property type="molecule type" value="Genomic_DNA"/>
</dbReference>
<dbReference type="AlphaFoldDB" id="A0A081RLA2"/>
<evidence type="ECO:0000259" key="1">
    <source>
        <dbReference type="PROSITE" id="PS51192"/>
    </source>
</evidence>
<dbReference type="SMART" id="SM00487">
    <property type="entry name" value="DEXDc"/>
    <property type="match status" value="1"/>
</dbReference>
<dbReference type="GO" id="GO:0009030">
    <property type="term" value="F:thiamine-phosphate kinase activity"/>
    <property type="evidence" value="ECO:0007669"/>
    <property type="project" value="UniProtKB-EC"/>
</dbReference>
<proteinExistence type="predicted"/>
<dbReference type="GO" id="GO:0003677">
    <property type="term" value="F:DNA binding"/>
    <property type="evidence" value="ECO:0007669"/>
    <property type="project" value="InterPro"/>
</dbReference>
<dbReference type="GO" id="GO:0005524">
    <property type="term" value="F:ATP binding"/>
    <property type="evidence" value="ECO:0007669"/>
    <property type="project" value="InterPro"/>
</dbReference>
<gene>
    <name evidence="2" type="ORF">AAA799N04_01610</name>
</gene>
<dbReference type="Proteomes" id="UP000028059">
    <property type="component" value="Unassembled WGS sequence"/>
</dbReference>
<dbReference type="PROSITE" id="PS51192">
    <property type="entry name" value="HELICASE_ATP_BIND_1"/>
    <property type="match status" value="1"/>
</dbReference>
<dbReference type="Pfam" id="PF04851">
    <property type="entry name" value="ResIII"/>
    <property type="match status" value="1"/>
</dbReference>
<dbReference type="InterPro" id="IPR038718">
    <property type="entry name" value="SNF2-like_sf"/>
</dbReference>
<dbReference type="GO" id="GO:0120545">
    <property type="term" value="F:nucleic acid conformation isomerase activity"/>
    <property type="evidence" value="ECO:0007669"/>
    <property type="project" value="UniProtKB-ARBA"/>
</dbReference>
<evidence type="ECO:0000313" key="2">
    <source>
        <dbReference type="EMBL" id="KEQ55975.1"/>
    </source>
</evidence>
<dbReference type="InterPro" id="IPR006935">
    <property type="entry name" value="Helicase/UvrB_N"/>
</dbReference>
<keyword evidence="2" id="KW-0418">Kinase</keyword>